<dbReference type="InterPro" id="IPR036907">
    <property type="entry name" value="5'-Nucleotdase_C_sf"/>
</dbReference>
<dbReference type="SUPFAM" id="SSF55816">
    <property type="entry name" value="5'-nucleotidase (syn. UDP-sugar hydrolase), C-terminal domain"/>
    <property type="match status" value="1"/>
</dbReference>
<protein>
    <submittedName>
        <fullName evidence="6">Metallo-dependent phosphatase-like protein</fullName>
    </submittedName>
</protein>
<dbReference type="InterPro" id="IPR006146">
    <property type="entry name" value="5'-Nucleotdase_CS"/>
</dbReference>
<feature type="domain" description="Calcineurin-like phosphoesterase" evidence="4">
    <location>
        <begin position="45"/>
        <end position="259"/>
    </location>
</feature>
<keyword evidence="3" id="KW-0547">Nucleotide-binding</keyword>
<dbReference type="AlphaFoldDB" id="A0A5C3Q7N2"/>
<dbReference type="PANTHER" id="PTHR11575:SF24">
    <property type="entry name" value="5'-NUCLEOTIDASE"/>
    <property type="match status" value="1"/>
</dbReference>
<evidence type="ECO:0000256" key="3">
    <source>
        <dbReference type="RuleBase" id="RU362119"/>
    </source>
</evidence>
<evidence type="ECO:0000256" key="1">
    <source>
        <dbReference type="ARBA" id="ARBA00006654"/>
    </source>
</evidence>
<dbReference type="InterPro" id="IPR006179">
    <property type="entry name" value="5_nucleotidase/apyrase"/>
</dbReference>
<dbReference type="CDD" id="cd07409">
    <property type="entry name" value="MPP_CD73_N"/>
    <property type="match status" value="1"/>
</dbReference>
<dbReference type="PRINTS" id="PR01607">
    <property type="entry name" value="APYRASEFAMLY"/>
</dbReference>
<gene>
    <name evidence="6" type="ORF">BDV98DRAFT_513640</name>
</gene>
<evidence type="ECO:0000259" key="5">
    <source>
        <dbReference type="Pfam" id="PF02872"/>
    </source>
</evidence>
<dbReference type="PANTHER" id="PTHR11575">
    <property type="entry name" value="5'-NUCLEOTIDASE-RELATED"/>
    <property type="match status" value="1"/>
</dbReference>
<dbReference type="Proteomes" id="UP000305067">
    <property type="component" value="Unassembled WGS sequence"/>
</dbReference>
<organism evidence="6 7">
    <name type="scientific">Pterulicium gracile</name>
    <dbReference type="NCBI Taxonomy" id="1884261"/>
    <lineage>
        <taxon>Eukaryota</taxon>
        <taxon>Fungi</taxon>
        <taxon>Dikarya</taxon>
        <taxon>Basidiomycota</taxon>
        <taxon>Agaricomycotina</taxon>
        <taxon>Agaricomycetes</taxon>
        <taxon>Agaricomycetidae</taxon>
        <taxon>Agaricales</taxon>
        <taxon>Pleurotineae</taxon>
        <taxon>Pterulaceae</taxon>
        <taxon>Pterulicium</taxon>
    </lineage>
</organism>
<feature type="chain" id="PRO_5023033466" evidence="3">
    <location>
        <begin position="23"/>
        <end position="550"/>
    </location>
</feature>
<dbReference type="GO" id="GO:0046872">
    <property type="term" value="F:metal ion binding"/>
    <property type="evidence" value="ECO:0007669"/>
    <property type="project" value="InterPro"/>
</dbReference>
<keyword evidence="7" id="KW-1185">Reference proteome</keyword>
<dbReference type="GO" id="GO:0000166">
    <property type="term" value="F:nucleotide binding"/>
    <property type="evidence" value="ECO:0007669"/>
    <property type="project" value="UniProtKB-KW"/>
</dbReference>
<feature type="signal peptide" evidence="3">
    <location>
        <begin position="1"/>
        <end position="22"/>
    </location>
</feature>
<dbReference type="GO" id="GO:0009166">
    <property type="term" value="P:nucleotide catabolic process"/>
    <property type="evidence" value="ECO:0007669"/>
    <property type="project" value="InterPro"/>
</dbReference>
<keyword evidence="2 3" id="KW-0732">Signal</keyword>
<dbReference type="Gene3D" id="3.90.780.10">
    <property type="entry name" value="5'-Nucleotidase, C-terminal domain"/>
    <property type="match status" value="1"/>
</dbReference>
<feature type="domain" description="5'-Nucleotidase C-terminal" evidence="5">
    <location>
        <begin position="345"/>
        <end position="502"/>
    </location>
</feature>
<name>A0A5C3Q7N2_9AGAR</name>
<evidence type="ECO:0000256" key="2">
    <source>
        <dbReference type="ARBA" id="ARBA00022729"/>
    </source>
</evidence>
<dbReference type="EMBL" id="ML178846">
    <property type="protein sequence ID" value="TFK97586.1"/>
    <property type="molecule type" value="Genomic_DNA"/>
</dbReference>
<dbReference type="InterPro" id="IPR008334">
    <property type="entry name" value="5'-Nucleotdase_C"/>
</dbReference>
<proteinExistence type="inferred from homology"/>
<dbReference type="OrthoDB" id="7722975at2759"/>
<keyword evidence="3" id="KW-0378">Hydrolase</keyword>
<dbReference type="PROSITE" id="PS00786">
    <property type="entry name" value="5_NUCLEOTIDASE_2"/>
    <property type="match status" value="1"/>
</dbReference>
<evidence type="ECO:0000313" key="7">
    <source>
        <dbReference type="Proteomes" id="UP000305067"/>
    </source>
</evidence>
<dbReference type="STRING" id="1884261.A0A5C3Q7N2"/>
<evidence type="ECO:0000313" key="6">
    <source>
        <dbReference type="EMBL" id="TFK97586.1"/>
    </source>
</evidence>
<dbReference type="SUPFAM" id="SSF56300">
    <property type="entry name" value="Metallo-dependent phosphatases"/>
    <property type="match status" value="1"/>
</dbReference>
<accession>A0A5C3Q7N2</accession>
<dbReference type="Gene3D" id="3.60.21.10">
    <property type="match status" value="1"/>
</dbReference>
<dbReference type="GO" id="GO:0016788">
    <property type="term" value="F:hydrolase activity, acting on ester bonds"/>
    <property type="evidence" value="ECO:0007669"/>
    <property type="project" value="InterPro"/>
</dbReference>
<evidence type="ECO:0000259" key="4">
    <source>
        <dbReference type="Pfam" id="PF00149"/>
    </source>
</evidence>
<dbReference type="InterPro" id="IPR029052">
    <property type="entry name" value="Metallo-depent_PP-like"/>
</dbReference>
<dbReference type="Pfam" id="PF02872">
    <property type="entry name" value="5_nucleotid_C"/>
    <property type="match status" value="1"/>
</dbReference>
<sequence length="550" mass="60672">MPSFSTSFALTALVLLRDVALAEDHLISRSLKQRHFKRADPFNLTLFHVNDMHAHMDEVVMSGQDCADPSKGCYGGYARVKGVLDERRPSSDNNSLLLNIGDEFQGTLFYSFYGGEKLAEVINEVGFDAMVLGNHEFDRGEEYLGEFIQNLTVPVLCANIDTKEESLNSTIKPYKVFPELRTALIALTTDTIPAISRPNNDTTFSSPVSTTQFWADYIYANEPDVERIVAMTHIGYEEDMKLARETTGIQVIVGGHSHTLLGDMAGAQGKYPTVETNQDGDEVFVVTAWRYGVYLGYIDVEFDGGKVLSYTGGPILLNNKTAQDTKMQAQIKEWRGPFEEFASTVIGTNEVKLNRENCKTQECNWGDFTCDAMIASRANQSTIAGCILNGGGIRADVEVGDITRGHVITAFPFNNALAEAGYTGDDLWKIFEGVVSGVSQFNDKPVVSWAQTGGFKIKYNPANEPGSRLISLEIADGELVERSSREYRVVTSDFVATGGDNIVPVGAEYVVLATLDELLVDYIEDTTPISVELQNRYEVTEETQPAVIHR</sequence>
<reference evidence="6 7" key="1">
    <citation type="journal article" date="2019" name="Nat. Ecol. Evol.">
        <title>Megaphylogeny resolves global patterns of mushroom evolution.</title>
        <authorList>
            <person name="Varga T."/>
            <person name="Krizsan K."/>
            <person name="Foldi C."/>
            <person name="Dima B."/>
            <person name="Sanchez-Garcia M."/>
            <person name="Sanchez-Ramirez S."/>
            <person name="Szollosi G.J."/>
            <person name="Szarkandi J.G."/>
            <person name="Papp V."/>
            <person name="Albert L."/>
            <person name="Andreopoulos W."/>
            <person name="Angelini C."/>
            <person name="Antonin V."/>
            <person name="Barry K.W."/>
            <person name="Bougher N.L."/>
            <person name="Buchanan P."/>
            <person name="Buyck B."/>
            <person name="Bense V."/>
            <person name="Catcheside P."/>
            <person name="Chovatia M."/>
            <person name="Cooper J."/>
            <person name="Damon W."/>
            <person name="Desjardin D."/>
            <person name="Finy P."/>
            <person name="Geml J."/>
            <person name="Haridas S."/>
            <person name="Hughes K."/>
            <person name="Justo A."/>
            <person name="Karasinski D."/>
            <person name="Kautmanova I."/>
            <person name="Kiss B."/>
            <person name="Kocsube S."/>
            <person name="Kotiranta H."/>
            <person name="LaButti K.M."/>
            <person name="Lechner B.E."/>
            <person name="Liimatainen K."/>
            <person name="Lipzen A."/>
            <person name="Lukacs Z."/>
            <person name="Mihaltcheva S."/>
            <person name="Morgado L.N."/>
            <person name="Niskanen T."/>
            <person name="Noordeloos M.E."/>
            <person name="Ohm R.A."/>
            <person name="Ortiz-Santana B."/>
            <person name="Ovrebo C."/>
            <person name="Racz N."/>
            <person name="Riley R."/>
            <person name="Savchenko A."/>
            <person name="Shiryaev A."/>
            <person name="Soop K."/>
            <person name="Spirin V."/>
            <person name="Szebenyi C."/>
            <person name="Tomsovsky M."/>
            <person name="Tulloss R.E."/>
            <person name="Uehling J."/>
            <person name="Grigoriev I.V."/>
            <person name="Vagvolgyi C."/>
            <person name="Papp T."/>
            <person name="Martin F.M."/>
            <person name="Miettinen O."/>
            <person name="Hibbett D.S."/>
            <person name="Nagy L.G."/>
        </authorList>
    </citation>
    <scope>NUCLEOTIDE SEQUENCE [LARGE SCALE GENOMIC DNA]</scope>
    <source>
        <strain evidence="6 7">CBS 309.79</strain>
    </source>
</reference>
<dbReference type="InterPro" id="IPR004843">
    <property type="entry name" value="Calcineurin-like_PHP"/>
</dbReference>
<dbReference type="Pfam" id="PF00149">
    <property type="entry name" value="Metallophos"/>
    <property type="match status" value="1"/>
</dbReference>
<comment type="similarity">
    <text evidence="1 3">Belongs to the 5'-nucleotidase family.</text>
</comment>